<organism evidence="1 2">
    <name type="scientific">Bacillus pseudomycoides</name>
    <dbReference type="NCBI Taxonomy" id="64104"/>
    <lineage>
        <taxon>Bacteria</taxon>
        <taxon>Bacillati</taxon>
        <taxon>Bacillota</taxon>
        <taxon>Bacilli</taxon>
        <taxon>Bacillales</taxon>
        <taxon>Bacillaceae</taxon>
        <taxon>Bacillus</taxon>
        <taxon>Bacillus cereus group</taxon>
    </lineage>
</organism>
<protein>
    <recommendedName>
        <fullName evidence="3">DUF4145 domain-containing protein</fullName>
    </recommendedName>
</protein>
<comment type="caution">
    <text evidence="1">The sequence shown here is derived from an EMBL/GenBank/DDBJ whole genome shotgun (WGS) entry which is preliminary data.</text>
</comment>
<evidence type="ECO:0008006" key="3">
    <source>
        <dbReference type="Google" id="ProtNLM"/>
    </source>
</evidence>
<accession>A0A1Y3MT44</accession>
<name>A0A1Y3MT44_9BACI</name>
<evidence type="ECO:0000313" key="2">
    <source>
        <dbReference type="Proteomes" id="UP000195321"/>
    </source>
</evidence>
<reference evidence="1 2" key="1">
    <citation type="submission" date="2017-02" db="EMBL/GenBank/DDBJ databases">
        <title>Bacillus pseudomycoides isolate FSL K6-0042.</title>
        <authorList>
            <person name="Kovac J."/>
        </authorList>
    </citation>
    <scope>NUCLEOTIDE SEQUENCE [LARGE SCALE GENOMIC DNA]</scope>
    <source>
        <strain evidence="1 2">FSL K6-0042</strain>
    </source>
</reference>
<dbReference type="RefSeq" id="WP_016115347.1">
    <property type="nucleotide sequence ID" value="NZ_CP189809.1"/>
</dbReference>
<dbReference type="AlphaFoldDB" id="A0A1Y3MT44"/>
<dbReference type="Proteomes" id="UP000195321">
    <property type="component" value="Unassembled WGS sequence"/>
</dbReference>
<evidence type="ECO:0000313" key="1">
    <source>
        <dbReference type="EMBL" id="OUM50263.1"/>
    </source>
</evidence>
<gene>
    <name evidence="1" type="ORF">BW425_04065</name>
</gene>
<sequence>MKKILPGAILSYTQYGYLKIPKNIKSQCPNCGKSSEFTLKANFYQVKKRGLFAEGLCSECEKPSEFVIMFHNCSDQINEVDIFMYNPSDSKDPLHQLEHNQKIPIDLLRSYRSTLNISQSKDHSATAVMSKRVLEGVLKHFLGEKTNGQSLCQQFEQFPKHVDLTKPIQNIGHLVHPDSPFYEMLELKQEIDDEMIVLLTELLEVLVEYLFILPEKIELIHDKIEQKLK</sequence>
<dbReference type="EMBL" id="MWPX01000002">
    <property type="protein sequence ID" value="OUM50263.1"/>
    <property type="molecule type" value="Genomic_DNA"/>
</dbReference>
<proteinExistence type="predicted"/>